<organism evidence="7 8">
    <name type="scientific">Dactylonectria macrodidyma</name>
    <dbReference type="NCBI Taxonomy" id="307937"/>
    <lineage>
        <taxon>Eukaryota</taxon>
        <taxon>Fungi</taxon>
        <taxon>Dikarya</taxon>
        <taxon>Ascomycota</taxon>
        <taxon>Pezizomycotina</taxon>
        <taxon>Sordariomycetes</taxon>
        <taxon>Hypocreomycetidae</taxon>
        <taxon>Hypocreales</taxon>
        <taxon>Nectriaceae</taxon>
        <taxon>Dactylonectria</taxon>
    </lineage>
</organism>
<reference evidence="7" key="1">
    <citation type="journal article" date="2021" name="Nat. Commun.">
        <title>Genetic determinants of endophytism in the Arabidopsis root mycobiome.</title>
        <authorList>
            <person name="Mesny F."/>
            <person name="Miyauchi S."/>
            <person name="Thiergart T."/>
            <person name="Pickel B."/>
            <person name="Atanasova L."/>
            <person name="Karlsson M."/>
            <person name="Huettel B."/>
            <person name="Barry K.W."/>
            <person name="Haridas S."/>
            <person name="Chen C."/>
            <person name="Bauer D."/>
            <person name="Andreopoulos W."/>
            <person name="Pangilinan J."/>
            <person name="LaButti K."/>
            <person name="Riley R."/>
            <person name="Lipzen A."/>
            <person name="Clum A."/>
            <person name="Drula E."/>
            <person name="Henrissat B."/>
            <person name="Kohler A."/>
            <person name="Grigoriev I.V."/>
            <person name="Martin F.M."/>
            <person name="Hacquard S."/>
        </authorList>
    </citation>
    <scope>NUCLEOTIDE SEQUENCE</scope>
    <source>
        <strain evidence="7">MPI-CAGE-AT-0147</strain>
    </source>
</reference>
<dbReference type="InterPro" id="IPR013154">
    <property type="entry name" value="ADH-like_N"/>
</dbReference>
<accession>A0A9P9FH87</accession>
<dbReference type="Gene3D" id="3.90.180.10">
    <property type="entry name" value="Medium-chain alcohol dehydrogenases, catalytic domain"/>
    <property type="match status" value="1"/>
</dbReference>
<evidence type="ECO:0000256" key="3">
    <source>
        <dbReference type="ARBA" id="ARBA00022833"/>
    </source>
</evidence>
<dbReference type="CDD" id="cd05283">
    <property type="entry name" value="CAD1"/>
    <property type="match status" value="1"/>
</dbReference>
<dbReference type="InterPro" id="IPR047109">
    <property type="entry name" value="CAD-like"/>
</dbReference>
<dbReference type="FunFam" id="3.40.50.720:FF:000022">
    <property type="entry name" value="Cinnamyl alcohol dehydrogenase"/>
    <property type="match status" value="1"/>
</dbReference>
<dbReference type="GO" id="GO:0016616">
    <property type="term" value="F:oxidoreductase activity, acting on the CH-OH group of donors, NAD or NADP as acceptor"/>
    <property type="evidence" value="ECO:0007669"/>
    <property type="project" value="InterPro"/>
</dbReference>
<dbReference type="InterPro" id="IPR036291">
    <property type="entry name" value="NAD(P)-bd_dom_sf"/>
</dbReference>
<evidence type="ECO:0000256" key="5">
    <source>
        <dbReference type="RuleBase" id="RU361277"/>
    </source>
</evidence>
<evidence type="ECO:0000256" key="2">
    <source>
        <dbReference type="ARBA" id="ARBA00022723"/>
    </source>
</evidence>
<comment type="similarity">
    <text evidence="5">Belongs to the zinc-containing alcohol dehydrogenase family.</text>
</comment>
<proteinExistence type="inferred from homology"/>
<keyword evidence="8" id="KW-1185">Reference proteome</keyword>
<evidence type="ECO:0000313" key="8">
    <source>
        <dbReference type="Proteomes" id="UP000738349"/>
    </source>
</evidence>
<keyword evidence="2 5" id="KW-0479">Metal-binding</keyword>
<dbReference type="SUPFAM" id="SSF50129">
    <property type="entry name" value="GroES-like"/>
    <property type="match status" value="1"/>
</dbReference>
<dbReference type="OrthoDB" id="1879366at2759"/>
<dbReference type="PANTHER" id="PTHR42683">
    <property type="entry name" value="ALDEHYDE REDUCTASE"/>
    <property type="match status" value="1"/>
</dbReference>
<dbReference type="InterPro" id="IPR002328">
    <property type="entry name" value="ADH_Zn_CS"/>
</dbReference>
<dbReference type="InterPro" id="IPR020843">
    <property type="entry name" value="ER"/>
</dbReference>
<dbReference type="Proteomes" id="UP000738349">
    <property type="component" value="Unassembled WGS sequence"/>
</dbReference>
<sequence length="318" mass="34621">MANYKFEGWVGLDPKSVEGNMVWQDFEPKPWEETDIDIQVTHSGICAPYPLCVGHEIVGIAVRVGSQAEGGIKKGDCVGGDCDECAAGLESYCSKMVITYGSTHFNGGRAMGGHATHHRYPPHFVVKIPDGLASEHAALMLCGGLTLYAPLRYHGCGRDMKVGIVGIGGLRHFGVLFAKALGADRVMGVSRSASKREEVLQMGAEKNDKSLNLIISTLSYSKVSLQDYLSLLKTDGTFVQVGNPDDGGYAINPITLITRRIKFTGPSTGSPREMAEMLQLAADKKVYPWVEQRPMSEVNQAIMDMEAGKVRYRYVLTN</sequence>
<evidence type="ECO:0000259" key="6">
    <source>
        <dbReference type="SMART" id="SM00829"/>
    </source>
</evidence>
<keyword evidence="4" id="KW-0560">Oxidoreductase</keyword>
<dbReference type="Pfam" id="PF08240">
    <property type="entry name" value="ADH_N"/>
    <property type="match status" value="1"/>
</dbReference>
<dbReference type="Gene3D" id="3.40.50.720">
    <property type="entry name" value="NAD(P)-binding Rossmann-like Domain"/>
    <property type="match status" value="1"/>
</dbReference>
<evidence type="ECO:0000313" key="7">
    <source>
        <dbReference type="EMBL" id="KAH7161444.1"/>
    </source>
</evidence>
<evidence type="ECO:0000256" key="4">
    <source>
        <dbReference type="ARBA" id="ARBA00023002"/>
    </source>
</evidence>
<dbReference type="PROSITE" id="PS00059">
    <property type="entry name" value="ADH_ZINC"/>
    <property type="match status" value="1"/>
</dbReference>
<dbReference type="SMART" id="SM00829">
    <property type="entry name" value="PKS_ER"/>
    <property type="match status" value="1"/>
</dbReference>
<comment type="cofactor">
    <cofactor evidence="1 5">
        <name>Zn(2+)</name>
        <dbReference type="ChEBI" id="CHEBI:29105"/>
    </cofactor>
</comment>
<comment type="caution">
    <text evidence="7">The sequence shown here is derived from an EMBL/GenBank/DDBJ whole genome shotgun (WGS) entry which is preliminary data.</text>
</comment>
<protein>
    <submittedName>
        <fullName evidence="7">Zinc-binding dehydrogenase</fullName>
    </submittedName>
</protein>
<dbReference type="InterPro" id="IPR013149">
    <property type="entry name" value="ADH-like_C"/>
</dbReference>
<name>A0A9P9FH87_9HYPO</name>
<keyword evidence="3 5" id="KW-0862">Zinc</keyword>
<dbReference type="EMBL" id="JAGMUV010000004">
    <property type="protein sequence ID" value="KAH7161444.1"/>
    <property type="molecule type" value="Genomic_DNA"/>
</dbReference>
<evidence type="ECO:0000256" key="1">
    <source>
        <dbReference type="ARBA" id="ARBA00001947"/>
    </source>
</evidence>
<feature type="domain" description="Enoyl reductase (ER)" evidence="6">
    <location>
        <begin position="19"/>
        <end position="316"/>
    </location>
</feature>
<dbReference type="InterPro" id="IPR011032">
    <property type="entry name" value="GroES-like_sf"/>
</dbReference>
<gene>
    <name evidence="7" type="ORF">EDB81DRAFT_866885</name>
</gene>
<dbReference type="SUPFAM" id="SSF51735">
    <property type="entry name" value="NAD(P)-binding Rossmann-fold domains"/>
    <property type="match status" value="1"/>
</dbReference>
<dbReference type="AlphaFoldDB" id="A0A9P9FH87"/>
<dbReference type="GO" id="GO:0008270">
    <property type="term" value="F:zinc ion binding"/>
    <property type="evidence" value="ECO:0007669"/>
    <property type="project" value="InterPro"/>
</dbReference>
<dbReference type="Pfam" id="PF00107">
    <property type="entry name" value="ADH_zinc_N"/>
    <property type="match status" value="1"/>
</dbReference>